<feature type="region of interest" description="Disordered" evidence="1">
    <location>
        <begin position="99"/>
        <end position="122"/>
    </location>
</feature>
<feature type="region of interest" description="Disordered" evidence="1">
    <location>
        <begin position="160"/>
        <end position="210"/>
    </location>
</feature>
<sequence>MTEDPEGVGVSLEESAAGSECGLSDDVLFEDFLNWSCKEMPPSPSPALSPHNPPLSVRPLRASGEELQAHRRALGLSPIAEEAGKVVSLLELAQKLSILRDAPQPKGGVPSSPSNKENVGSQPDVTIVATEETLSSLFLLPFSETEASFSAFRVGGSLILTEDSSSSPSPSPQIPKKQPGGNKGAARGSSPRLAPTAEETEDKGVVSVSDHDAAGVQLDIRCMRCAISGAPEGDGDSNSALKGSKQSLQASPASAPSRLTPDSHGHLFPSMPPLQFSSGRLSGVAEEEKDEEGDGDTETGAFPSPHRPLHFRSAVEWRAFSDIHLCVVDALGGAPGSCEVLPPSYHPPTTAAAARAAALCGPPLSPGEGVQSRALVPMPSQHARVGRGEGGSVDLSSLFGQMFGGTGGGGEGSLVSQVSGSASWLAQAPASPSSISAGGRERVLFVRESLEEVLHRSVGAGGRLGSLSLDLSFGLPSDAACVRLWLRCCLNAVAAVLVCFHEAGRPLRWQALRAVDLPHLASVARRVRDGQRALCDGGIGGSRSTEGGGDGEEKSKESEMGETQQADTEAVRLFVKSLLRILADFSHSPPQSPSSAACTSLSLYRPSGSRFVEIARSNLAKRRNSLLGSDRGGEGEWAEEDKKHRESVRLFFGGERAGDQQRFVDRKDRSPYQKDAASEEEEVSLSLPDFRQKKGKKRDEVAEESVDTTQGNQTSQKQPLEKEEDQKAPEEEGEKEREKDAAMGLLCFHTAQRLAVSLSASALPSDRLLSGYRHLQDLFKTAINHMEPVVVAHPHTERNAHPRTETETDTDDQGEEETGHQQQQQVVLSPKEDLENLVVGAGGREREVCACADACKGSLEIPGVELAALMLAVHEGAAKACIGTAEQESRRVQTEEEGEGCNDARAASEFLKSLSHIHRALHWFDVFVSMSHSLSVSSSVSEERKERFAQERRECKQRLLSSALLCHLKLAAHFLHSSLVLPGACLKHLAIASRFMRLTMPISTSTTSAPHAESGLSGPSSSFDEADRLRMAASLCRSIADGFAAVGEGLPDRPAPPPPASGVTEETHLDRLRRQFEEGTDSQQGESEKKSRLGEIQVGPCGMRFSPLGLGEEAPGDYRGDAAVWLSLNAAKAVPSDKETAFSLAVAFCLRCLRLADAAERQSPPPTMKVGGGVGEGTGILLMTRAARLRLAEVYDSLRALYTRTGRLTKALIHCNQGIELFEAVQDGANVARLQLALCRLKLQDFRGDAAVEGRGGDDKGACVQGLLGVSAPLAPLSSQQIGIAIECVPSLEAARVRLEGTLGALMGPSWIQSLDQHLEEMEGEEGKETKKGGARTEREVLRLYVELRRFLSRLRIRLARTLLKEVPDVLPPSSSSSRGKVTWEKKGAAQKDGLASCGLSLLLGERGDGNLPFGIAEGMQRVVREGVSGACASLKKSKNAERALEEAENHLRKAVEGPSGAVGDALGCVCRVLLGVMQMRAFLVLSSGAAAAAEKGELTGGRGKGAGRNAGGATQLRDKASLCLRSAHLFLTSALAAFQRCALSFRGKDPSGPELKNRISLSGVHPLDGPSLLSFGISACALGAACSFVLSGLPSGPSSAGRGQGQGGSQQSSSLGKVVAPLRPLVKSLCVPLEGGGGEGQSAEWKEGRTPVQEGKVGGKAAMNELKDLGEASENAGALVQSGSLTYLQGHRHASPLFVLCCLSMCRPLLFLSQQQTGREKEKETGAVGTVEAPSPSDVLPAKASSDTSTKEQRNGEAGKGEGAEKENEGSRSASLKSPSPSSSSPRPPAAAALPMGPAEQEGEGGVSSLSRCIAEEALQLLAALLVEERKREVAAVSSKDSRNRVEEREKGRSMGELEGGQGAARDEKAGMGSMQRDDSGASSVSVPCSAVSLMLRTYLRRLLHLSEGPGLAVRRPSMPLQGEVGNAGVLKESAGAPENDQGNKDIGSDSFCRLLSILDVLRDMQKSLVEGEERPGSEAGAGLAISRTTRSGRAYLNPSLPANQAVNQWFQEFFEGGEEEMADNQQLQQQIANLQQ</sequence>
<feature type="compositionally biased region" description="Basic and acidic residues" evidence="1">
    <location>
        <begin position="1750"/>
        <end position="1771"/>
    </location>
</feature>
<feature type="compositionally biased region" description="Basic and acidic residues" evidence="1">
    <location>
        <begin position="719"/>
        <end position="739"/>
    </location>
</feature>
<feature type="compositionally biased region" description="Polar residues" evidence="1">
    <location>
        <begin position="111"/>
        <end position="122"/>
    </location>
</feature>
<feature type="region of interest" description="Disordered" evidence="1">
    <location>
        <begin position="1833"/>
        <end position="1885"/>
    </location>
</feature>
<name>A0A0G4GCA8_9ALVE</name>
<feature type="compositionally biased region" description="Acidic residues" evidence="1">
    <location>
        <begin position="285"/>
        <end position="297"/>
    </location>
</feature>
<accession>A0A0G4GCA8</accession>
<feature type="region of interest" description="Disordered" evidence="1">
    <location>
        <begin position="1"/>
        <end position="20"/>
    </location>
</feature>
<feature type="compositionally biased region" description="Basic and acidic residues" evidence="1">
    <location>
        <begin position="794"/>
        <end position="806"/>
    </location>
</feature>
<organism evidence="2">
    <name type="scientific">Chromera velia CCMP2878</name>
    <dbReference type="NCBI Taxonomy" id="1169474"/>
    <lineage>
        <taxon>Eukaryota</taxon>
        <taxon>Sar</taxon>
        <taxon>Alveolata</taxon>
        <taxon>Colpodellida</taxon>
        <taxon>Chromeraceae</taxon>
        <taxon>Chromera</taxon>
    </lineage>
</organism>
<feature type="region of interest" description="Disordered" evidence="1">
    <location>
        <begin position="1717"/>
        <end position="1809"/>
    </location>
</feature>
<feature type="compositionally biased region" description="Basic and acidic residues" evidence="1">
    <location>
        <begin position="1833"/>
        <end position="1857"/>
    </location>
</feature>
<feature type="region of interest" description="Disordered" evidence="1">
    <location>
        <begin position="231"/>
        <end position="307"/>
    </location>
</feature>
<feature type="region of interest" description="Disordered" evidence="1">
    <location>
        <begin position="535"/>
        <end position="567"/>
    </location>
</feature>
<reference evidence="2" key="1">
    <citation type="submission" date="2014-11" db="EMBL/GenBank/DDBJ databases">
        <authorList>
            <person name="Otto D Thomas"/>
            <person name="Naeem Raeece"/>
        </authorList>
    </citation>
    <scope>NUCLEOTIDE SEQUENCE</scope>
</reference>
<evidence type="ECO:0000313" key="2">
    <source>
        <dbReference type="EMBL" id="CEM26885.1"/>
    </source>
</evidence>
<feature type="compositionally biased region" description="Acidic residues" evidence="1">
    <location>
        <begin position="807"/>
        <end position="816"/>
    </location>
</feature>
<proteinExistence type="predicted"/>
<evidence type="ECO:0000256" key="1">
    <source>
        <dbReference type="SAM" id="MobiDB-lite"/>
    </source>
</evidence>
<feature type="region of interest" description="Disordered" evidence="1">
    <location>
        <begin position="794"/>
        <end position="829"/>
    </location>
</feature>
<feature type="region of interest" description="Disordered" evidence="1">
    <location>
        <begin position="659"/>
        <end position="739"/>
    </location>
</feature>
<feature type="compositionally biased region" description="Basic and acidic residues" evidence="1">
    <location>
        <begin position="659"/>
        <end position="672"/>
    </location>
</feature>
<feature type="compositionally biased region" description="Polar residues" evidence="1">
    <location>
        <begin position="236"/>
        <end position="249"/>
    </location>
</feature>
<protein>
    <submittedName>
        <fullName evidence="2">Uncharacterized protein</fullName>
    </submittedName>
</protein>
<dbReference type="EMBL" id="CDMZ01001081">
    <property type="protein sequence ID" value="CEM26885.1"/>
    <property type="molecule type" value="Genomic_DNA"/>
</dbReference>
<gene>
    <name evidence="2" type="ORF">Cvel_4503</name>
</gene>
<feature type="compositionally biased region" description="Polar residues" evidence="1">
    <location>
        <begin position="707"/>
        <end position="718"/>
    </location>
</feature>
<feature type="compositionally biased region" description="Basic and acidic residues" evidence="1">
    <location>
        <begin position="1866"/>
        <end position="1881"/>
    </location>
</feature>
<feature type="compositionally biased region" description="Low complexity" evidence="1">
    <location>
        <begin position="1772"/>
        <end position="1796"/>
    </location>
</feature>
<dbReference type="VEuPathDB" id="CryptoDB:Cvel_4503"/>